<keyword evidence="1" id="KW-0732">Signal</keyword>
<reference evidence="3" key="1">
    <citation type="submission" date="2016-10" db="EMBL/GenBank/DDBJ databases">
        <authorList>
            <person name="Varghese N."/>
            <person name="Submissions S."/>
        </authorList>
    </citation>
    <scope>NUCLEOTIDE SEQUENCE [LARGE SCALE GENOMIC DNA]</scope>
    <source>
        <strain evidence="3">DSM 26542</strain>
    </source>
</reference>
<accession>A0A1I3QJ64</accession>
<keyword evidence="3" id="KW-1185">Reference proteome</keyword>
<sequence length="325" mass="36054">MRKIIILTALSLLSVIGYSQGHYNGSSFNPNDYFAPHEGIIIPVWYGYADMNYYNAKGNKSDQLINPAPGNPTSLQIEQKVQTHSFIAMAIYGGKGKILNANWGMMIIPTLNSPTANIALDYYSIQTGSGRYDFTNKSIGFGDMYIQPIWLSWKQGNFQYALNYGVWAPTGKYKPNDLDNGGHGYWSHNIRVALKYKPSAKVNLSIAPTLELNQWQKDTDFKEGTHLTLDFGGSYLLNSRGDEVGLFGHYTKQISDDKGTQGGFVSDQTAGVGGFVSYWIVPHKIGLMARVTQNFATENRFGGIAFQTGINFLIPTKKATDKKPI</sequence>
<dbReference type="OrthoDB" id="9810698at2"/>
<feature type="signal peptide" evidence="1">
    <location>
        <begin position="1"/>
        <end position="21"/>
    </location>
</feature>
<dbReference type="InterPro" id="IPR025737">
    <property type="entry name" value="FApF"/>
</dbReference>
<protein>
    <submittedName>
        <fullName evidence="2">MetA-pathway of phenol degradation</fullName>
    </submittedName>
</protein>
<gene>
    <name evidence="2" type="ORF">SAMN04487893_1063</name>
</gene>
<evidence type="ECO:0000256" key="1">
    <source>
        <dbReference type="SAM" id="SignalP"/>
    </source>
</evidence>
<evidence type="ECO:0000313" key="3">
    <source>
        <dbReference type="Proteomes" id="UP000243887"/>
    </source>
</evidence>
<dbReference type="Pfam" id="PF13557">
    <property type="entry name" value="Phenol_MetA_deg"/>
    <property type="match status" value="1"/>
</dbReference>
<dbReference type="EMBL" id="FORU01000006">
    <property type="protein sequence ID" value="SFJ33805.1"/>
    <property type="molecule type" value="Genomic_DNA"/>
</dbReference>
<organism evidence="2 3">
    <name type="scientific">Myroides guanonis</name>
    <dbReference type="NCBI Taxonomy" id="1150112"/>
    <lineage>
        <taxon>Bacteria</taxon>
        <taxon>Pseudomonadati</taxon>
        <taxon>Bacteroidota</taxon>
        <taxon>Flavobacteriia</taxon>
        <taxon>Flavobacteriales</taxon>
        <taxon>Flavobacteriaceae</taxon>
        <taxon>Myroides</taxon>
    </lineage>
</organism>
<dbReference type="Proteomes" id="UP000243887">
    <property type="component" value="Unassembled WGS sequence"/>
</dbReference>
<evidence type="ECO:0000313" key="2">
    <source>
        <dbReference type="EMBL" id="SFJ33805.1"/>
    </source>
</evidence>
<proteinExistence type="predicted"/>
<dbReference type="RefSeq" id="WP_090678656.1">
    <property type="nucleotide sequence ID" value="NZ_FORU01000006.1"/>
</dbReference>
<feature type="chain" id="PRO_5017240971" evidence="1">
    <location>
        <begin position="22"/>
        <end position="325"/>
    </location>
</feature>
<dbReference type="AlphaFoldDB" id="A0A1I3QJ64"/>
<dbReference type="STRING" id="1150112.SAMN04487893_1063"/>
<name>A0A1I3QJ64_9FLAO</name>